<evidence type="ECO:0000313" key="2">
    <source>
        <dbReference type="EMBL" id="JAH90622.1"/>
    </source>
</evidence>
<reference evidence="2" key="1">
    <citation type="submission" date="2014-11" db="EMBL/GenBank/DDBJ databases">
        <authorList>
            <person name="Amaro Gonzalez C."/>
        </authorList>
    </citation>
    <scope>NUCLEOTIDE SEQUENCE</scope>
</reference>
<name>A0A0E9WJT5_ANGAN</name>
<sequence length="37" mass="3901">MRADCGSGPPSLTHDAFSPELGGPNATFQVPRRFKGV</sequence>
<evidence type="ECO:0000256" key="1">
    <source>
        <dbReference type="SAM" id="MobiDB-lite"/>
    </source>
</evidence>
<accession>A0A0E9WJT5</accession>
<feature type="region of interest" description="Disordered" evidence="1">
    <location>
        <begin position="1"/>
        <end position="37"/>
    </location>
</feature>
<dbReference type="EMBL" id="GBXM01017955">
    <property type="protein sequence ID" value="JAH90622.1"/>
    <property type="molecule type" value="Transcribed_RNA"/>
</dbReference>
<dbReference type="AlphaFoldDB" id="A0A0E9WJT5"/>
<protein>
    <submittedName>
        <fullName evidence="2">Uncharacterized protein</fullName>
    </submittedName>
</protein>
<proteinExistence type="predicted"/>
<reference evidence="2" key="2">
    <citation type="journal article" date="2015" name="Fish Shellfish Immunol.">
        <title>Early steps in the European eel (Anguilla anguilla)-Vibrio vulnificus interaction in the gills: Role of the RtxA13 toxin.</title>
        <authorList>
            <person name="Callol A."/>
            <person name="Pajuelo D."/>
            <person name="Ebbesson L."/>
            <person name="Teles M."/>
            <person name="MacKenzie S."/>
            <person name="Amaro C."/>
        </authorList>
    </citation>
    <scope>NUCLEOTIDE SEQUENCE</scope>
</reference>
<organism evidence="2">
    <name type="scientific">Anguilla anguilla</name>
    <name type="common">European freshwater eel</name>
    <name type="synonym">Muraena anguilla</name>
    <dbReference type="NCBI Taxonomy" id="7936"/>
    <lineage>
        <taxon>Eukaryota</taxon>
        <taxon>Metazoa</taxon>
        <taxon>Chordata</taxon>
        <taxon>Craniata</taxon>
        <taxon>Vertebrata</taxon>
        <taxon>Euteleostomi</taxon>
        <taxon>Actinopterygii</taxon>
        <taxon>Neopterygii</taxon>
        <taxon>Teleostei</taxon>
        <taxon>Anguilliformes</taxon>
        <taxon>Anguillidae</taxon>
        <taxon>Anguilla</taxon>
    </lineage>
</organism>